<dbReference type="EnsemblMetazoa" id="CJA11173b.1">
    <property type="protein sequence ID" value="CJA11173b.1"/>
    <property type="gene ID" value="WBGene00130377"/>
</dbReference>
<organism evidence="4 5">
    <name type="scientific">Caenorhabditis japonica</name>
    <dbReference type="NCBI Taxonomy" id="281687"/>
    <lineage>
        <taxon>Eukaryota</taxon>
        <taxon>Metazoa</taxon>
        <taxon>Ecdysozoa</taxon>
        <taxon>Nematoda</taxon>
        <taxon>Chromadorea</taxon>
        <taxon>Rhabditida</taxon>
        <taxon>Rhabditina</taxon>
        <taxon>Rhabditomorpha</taxon>
        <taxon>Rhabditoidea</taxon>
        <taxon>Rhabditidae</taxon>
        <taxon>Peloderinae</taxon>
        <taxon>Caenorhabditis</taxon>
    </lineage>
</organism>
<feature type="compositionally biased region" description="Gly residues" evidence="1">
    <location>
        <begin position="196"/>
        <end position="210"/>
    </location>
</feature>
<keyword evidence="2" id="KW-1133">Transmembrane helix</keyword>
<reference evidence="4" key="2">
    <citation type="submission" date="2022-06" db="UniProtKB">
        <authorList>
            <consortium name="EnsemblMetazoa"/>
        </authorList>
    </citation>
    <scope>IDENTIFICATION</scope>
    <source>
        <strain evidence="4">DF5081</strain>
    </source>
</reference>
<dbReference type="PANTHER" id="PTHR46957">
    <property type="entry name" value="CYTOKINE RECEPTOR"/>
    <property type="match status" value="1"/>
</dbReference>
<feature type="compositionally biased region" description="Basic residues" evidence="1">
    <location>
        <begin position="244"/>
        <end position="255"/>
    </location>
</feature>
<dbReference type="Gene3D" id="2.60.40.10">
    <property type="entry name" value="Immunoglobulins"/>
    <property type="match status" value="4"/>
</dbReference>
<proteinExistence type="predicted"/>
<evidence type="ECO:0000256" key="2">
    <source>
        <dbReference type="SAM" id="Phobius"/>
    </source>
</evidence>
<feature type="domain" description="Fibronectin type-III" evidence="3">
    <location>
        <begin position="645"/>
        <end position="737"/>
    </location>
</feature>
<feature type="compositionally biased region" description="Pro residues" evidence="1">
    <location>
        <begin position="26"/>
        <end position="40"/>
    </location>
</feature>
<dbReference type="Proteomes" id="UP000005237">
    <property type="component" value="Unassembled WGS sequence"/>
</dbReference>
<feature type="transmembrane region" description="Helical" evidence="2">
    <location>
        <begin position="1361"/>
        <end position="1380"/>
    </location>
</feature>
<dbReference type="InterPro" id="IPR036116">
    <property type="entry name" value="FN3_sf"/>
</dbReference>
<feature type="compositionally biased region" description="Gly residues" evidence="1">
    <location>
        <begin position="224"/>
        <end position="243"/>
    </location>
</feature>
<keyword evidence="5" id="KW-1185">Reference proteome</keyword>
<accession>A0A8R1DSM0</accession>
<dbReference type="GO" id="GO:0016020">
    <property type="term" value="C:membrane"/>
    <property type="evidence" value="ECO:0007669"/>
    <property type="project" value="UniProtKB-SubCell"/>
</dbReference>
<evidence type="ECO:0000313" key="5">
    <source>
        <dbReference type="Proteomes" id="UP000005237"/>
    </source>
</evidence>
<dbReference type="SMART" id="SM00060">
    <property type="entry name" value="FN3"/>
    <property type="match status" value="7"/>
</dbReference>
<feature type="region of interest" description="Disordered" evidence="1">
    <location>
        <begin position="1396"/>
        <end position="1417"/>
    </location>
</feature>
<evidence type="ECO:0000256" key="1">
    <source>
        <dbReference type="SAM" id="MobiDB-lite"/>
    </source>
</evidence>
<feature type="domain" description="Fibronectin type-III" evidence="3">
    <location>
        <begin position="853"/>
        <end position="951"/>
    </location>
</feature>
<feature type="compositionally biased region" description="Low complexity" evidence="1">
    <location>
        <begin position="211"/>
        <end position="223"/>
    </location>
</feature>
<feature type="domain" description="Fibronectin type-III" evidence="3">
    <location>
        <begin position="1045"/>
        <end position="1142"/>
    </location>
</feature>
<dbReference type="InterPro" id="IPR003961">
    <property type="entry name" value="FN3_dom"/>
</dbReference>
<dbReference type="CDD" id="cd00063">
    <property type="entry name" value="FN3"/>
    <property type="match status" value="4"/>
</dbReference>
<feature type="domain" description="Fibronectin type-III" evidence="3">
    <location>
        <begin position="547"/>
        <end position="641"/>
    </location>
</feature>
<reference evidence="5" key="1">
    <citation type="submission" date="2010-08" db="EMBL/GenBank/DDBJ databases">
        <authorList>
            <consortium name="Caenorhabditis japonica Sequencing Consortium"/>
            <person name="Wilson R.K."/>
        </authorList>
    </citation>
    <scope>NUCLEOTIDE SEQUENCE [LARGE SCALE GENOMIC DNA]</scope>
    <source>
        <strain evidence="5">DF5081</strain>
    </source>
</reference>
<dbReference type="PANTHER" id="PTHR46957:SF3">
    <property type="entry name" value="CYTOKINE RECEPTOR"/>
    <property type="match status" value="1"/>
</dbReference>
<dbReference type="PROSITE" id="PS50853">
    <property type="entry name" value="FN3"/>
    <property type="match status" value="4"/>
</dbReference>
<feature type="region of interest" description="Disordered" evidence="1">
    <location>
        <begin position="730"/>
        <end position="760"/>
    </location>
</feature>
<feature type="region of interest" description="Disordered" evidence="1">
    <location>
        <begin position="1"/>
        <end position="72"/>
    </location>
</feature>
<dbReference type="Pfam" id="PF00041">
    <property type="entry name" value="fn3"/>
    <property type="match status" value="1"/>
</dbReference>
<sequence>MFSTGTNENGMKVHEASDDGSSTSQPTPPEFPSPPPPSNSPPESMDSLQADFPNGDATRRTNSVRPGGIRYPEEKPKVNVWMAHHGFHPVPGVIQLPPSPQSILFVHVNDGEHLNFQRPADSEVIGNLLGPGTVRMLGESGTTNHPLPIELRNDQQCHQFIDEEVPQLVGPQQLMNAMGIAPQQRPGSSRGNGSSNRGGRGGGHGRGAGNRNGQSNEQGRSQNNGGGGGGGGHGRGSGSGSQRGGHKFNNGRRDRHQVAHGPIPDMAQRMNMYPNADHMQPPPPPPPQHSLLGEPVVQPIPDMVIPVTSKTMVPPPPGFQPLAMTPQPEGQMVPPMNSHVMPNMSMAMVPVAMPDMPLAAVGQQMQPGLLQDPMVPGPSMGIPQIYGVPPPSGMMVMPGAGPVFNNNRWISYQTIEENESIREILFKALKQPSLANAFPTEVEILWKPIRIVDLKTQTSNGLFPMINDSDITYHASIFDTDGKFLMGMTLDPTKKGVGKGFNGQCLFSISNLRPNTWYQINVKAAVPDRGVSGDPCDMCRFITAPGRPDPPTASEITQRGTDFVVIVWNESNNNGIIVSLYNVYVFENEFADGRMIQVNVPKVRIAGLKPQTCYKVSINAINALGESMTPHRLNAFTTAVREPATPTNFRAVAQSHRSIRCSWDADPNSTFSLELFCPSSQLRYLVRRDFSGNNTIINELNPVTEYEVRLSAKNEFGRANMVSSIVKTQPFRRTENLPRSRNNSDEQRYQRNGNLDRPPSAPFFVRYVDGRPEMSWKSFGPGQNDTEYEIEGSSYNNPDSFRILHRGNVLSLVIFDEDIYYIRVRIVHRKGHRSWDTEPVIVPRDYNQYRPDRVNDVTMRLKSDGCVVAEWKKLDCENLKLPSTSTVLYHVQRSDMLDRSVKCVGNDTKCIFEGVPGETSISVCVRATVSYNDVFIPGDWSIPVSFTTPRSLPPAVINIAYDDKHSLLTWDCLDQSFDLQFTVEIHHLSDEAQVLKVTTKRKNVVVDGVQLGESYRVMLTSYTNVGRSPQHSALEFSVPAQKPGIPPNVTLICAQLDTCTFVWEASEPNGSSITGYLVKLLLSGQEIRSSFVEATDESTGYRLTQKDLMPSTVYQVSIVARNAVGDSDPVTIAAKTKALAPTVPIVTCTPDAHALKLSWEHEPMNKFPTYKVVRVNSVGQHMHVYEGETPGCKVRNLIEDTEYILKIKVTDRNTAAYSWSEPLVFRTKIAPPPAAKAPPKTSLVPGELYLYQITWNDLLKKQNKSTDYYHLQASDATIQNDKWATVYEGKETQYNLNTEKYPGAVHVRVVCVRKKDGKPEITGHASDPVYLANIPPEVDQNQVEENAGRINRIVRFIKANINPIIFVSVFFVLIVFLFNFSEGLFTWLSGASPSKVDSQNKDFRPPNYHPLNSPDLQ</sequence>
<dbReference type="SUPFAM" id="SSF49265">
    <property type="entry name" value="Fibronectin type III"/>
    <property type="match status" value="4"/>
</dbReference>
<dbReference type="InterPro" id="IPR013783">
    <property type="entry name" value="Ig-like_fold"/>
</dbReference>
<evidence type="ECO:0000313" key="4">
    <source>
        <dbReference type="EnsemblMetazoa" id="CJA11173b.1"/>
    </source>
</evidence>
<name>A0A8R1DSM0_CAEJA</name>
<feature type="compositionally biased region" description="Basic and acidic residues" evidence="1">
    <location>
        <begin position="732"/>
        <end position="749"/>
    </location>
</feature>
<keyword evidence="2" id="KW-0472">Membrane</keyword>
<evidence type="ECO:0000259" key="3">
    <source>
        <dbReference type="PROSITE" id="PS50853"/>
    </source>
</evidence>
<feature type="region of interest" description="Disordered" evidence="1">
    <location>
        <begin position="181"/>
        <end position="259"/>
    </location>
</feature>
<protein>
    <recommendedName>
        <fullName evidence="3">Fibronectin type-III domain-containing protein</fullName>
    </recommendedName>
</protein>
<keyword evidence="2" id="KW-0812">Transmembrane</keyword>
<dbReference type="InterPro" id="IPR050713">
    <property type="entry name" value="RTP_Phos/Ushers"/>
</dbReference>